<comment type="caution">
    <text evidence="1">The sequence shown here is derived from an EMBL/GenBank/DDBJ whole genome shotgun (WGS) entry which is preliminary data.</text>
</comment>
<dbReference type="EMBL" id="LRPH01000070">
    <property type="protein sequence ID" value="KWU58958.1"/>
    <property type="molecule type" value="Genomic_DNA"/>
</dbReference>
<dbReference type="RefSeq" id="WP_060750983.1">
    <property type="nucleotide sequence ID" value="NZ_LRPH01000070.1"/>
</dbReference>
<organism evidence="1 2">
    <name type="scientific">Bacillus mycoides</name>
    <dbReference type="NCBI Taxonomy" id="1405"/>
    <lineage>
        <taxon>Bacteria</taxon>
        <taxon>Bacillati</taxon>
        <taxon>Bacillota</taxon>
        <taxon>Bacilli</taxon>
        <taxon>Bacillales</taxon>
        <taxon>Bacillaceae</taxon>
        <taxon>Bacillus</taxon>
        <taxon>Bacillus cereus group</taxon>
    </lineage>
</organism>
<accession>A0A109G2C5</accession>
<sequence length="292" mass="34450">MKLFSRDLYEDEFTQTYLNPNLQIIEDVYNSFIQMPEKEEVRFFAEISIEGVYDSEKLKEAAFKMIYEIYSRTKFLFYTHIYKTIKLIEALRSMYNEKNYLGWGAIGRSVIEHSAVFFYFVEKLKKENIGGTTFTISQLKKVENLLIKYTNGTSFDWDKLLDGEFENIQLKYQPEDKNHKPVHVHDAIRKLAKRSLLFKDLEIMYSAFCDIVHPNMASHMPFIELTNKNEGINKISLNVNEERSQFIMVLTLDTITLALGNIASLVKELSKYLDHWFNIFENKHPITIDIRN</sequence>
<dbReference type="InterPro" id="IPR043733">
    <property type="entry name" value="DUF5677"/>
</dbReference>
<evidence type="ECO:0000313" key="1">
    <source>
        <dbReference type="EMBL" id="KWU58958.1"/>
    </source>
</evidence>
<dbReference type="Pfam" id="PF18928">
    <property type="entry name" value="DUF5677"/>
    <property type="match status" value="1"/>
</dbReference>
<name>A0A109G2C5_BACMY</name>
<dbReference type="AlphaFoldDB" id="A0A109G2C5"/>
<dbReference type="Proteomes" id="UP000065797">
    <property type="component" value="Unassembled WGS sequence"/>
</dbReference>
<reference evidence="1 2" key="1">
    <citation type="submission" date="2016-01" db="EMBL/GenBank/DDBJ databases">
        <authorList>
            <person name="McClelland M."/>
            <person name="Jain A."/>
            <person name="Saraogi P."/>
            <person name="Mendelson R."/>
            <person name="Westerman R."/>
            <person name="SanMiguel P."/>
            <person name="Csonka L."/>
        </authorList>
    </citation>
    <scope>NUCLEOTIDE SEQUENCE [LARGE SCALE GENOMIC DNA]</scope>
    <source>
        <strain evidence="1 2">PE8-15</strain>
    </source>
</reference>
<gene>
    <name evidence="1" type="ORF">AWW70_19175</name>
</gene>
<protein>
    <submittedName>
        <fullName evidence="1">Uncharacterized protein</fullName>
    </submittedName>
</protein>
<evidence type="ECO:0000313" key="2">
    <source>
        <dbReference type="Proteomes" id="UP000065797"/>
    </source>
</evidence>
<proteinExistence type="predicted"/>